<keyword evidence="3" id="KW-1185">Reference proteome</keyword>
<organism evidence="2 3">
    <name type="scientific">Cylicocyclus nassatus</name>
    <name type="common">Nematode worm</name>
    <dbReference type="NCBI Taxonomy" id="53992"/>
    <lineage>
        <taxon>Eukaryota</taxon>
        <taxon>Metazoa</taxon>
        <taxon>Ecdysozoa</taxon>
        <taxon>Nematoda</taxon>
        <taxon>Chromadorea</taxon>
        <taxon>Rhabditida</taxon>
        <taxon>Rhabditina</taxon>
        <taxon>Rhabditomorpha</taxon>
        <taxon>Strongyloidea</taxon>
        <taxon>Strongylidae</taxon>
        <taxon>Cylicocyclus</taxon>
    </lineage>
</organism>
<sequence length="212" mass="23378">MISDKLSLACAMKTLLQVLALGLLFTSANSAGKCDLTSPPNSWLVTTGIGIMKWATAGVPTNGDNYCVNGDPTTIVEVDYHIDLRKYTTDKIASISRHHQNLWDNPDNYCVMDDPQIHVCFPFCSTELQKSIIEAALASGDPATVARTIQRSVNLERWATTVLQVDFNNPAAHINATSYADPDVWCSVYIGIDPNDHRPSYLFEIQLGKIIF</sequence>
<dbReference type="EMBL" id="CATQJL010000223">
    <property type="protein sequence ID" value="CAJ0599053.1"/>
    <property type="molecule type" value="Genomic_DNA"/>
</dbReference>
<dbReference type="Proteomes" id="UP001176961">
    <property type="component" value="Unassembled WGS sequence"/>
</dbReference>
<gene>
    <name evidence="2" type="ORF">CYNAS_LOCUS11036</name>
</gene>
<dbReference type="AlphaFoldDB" id="A0AA36GVG7"/>
<evidence type="ECO:0000313" key="2">
    <source>
        <dbReference type="EMBL" id="CAJ0599053.1"/>
    </source>
</evidence>
<proteinExistence type="predicted"/>
<evidence type="ECO:0000313" key="3">
    <source>
        <dbReference type="Proteomes" id="UP001176961"/>
    </source>
</evidence>
<feature type="signal peptide" evidence="1">
    <location>
        <begin position="1"/>
        <end position="30"/>
    </location>
</feature>
<protein>
    <submittedName>
        <fullName evidence="2">Uncharacterized protein</fullName>
    </submittedName>
</protein>
<feature type="chain" id="PRO_5041201108" evidence="1">
    <location>
        <begin position="31"/>
        <end position="212"/>
    </location>
</feature>
<keyword evidence="1" id="KW-0732">Signal</keyword>
<accession>A0AA36GVG7</accession>
<reference evidence="2" key="1">
    <citation type="submission" date="2023-07" db="EMBL/GenBank/DDBJ databases">
        <authorList>
            <consortium name="CYATHOMIX"/>
        </authorList>
    </citation>
    <scope>NUCLEOTIDE SEQUENCE</scope>
    <source>
        <strain evidence="2">N/A</strain>
    </source>
</reference>
<name>A0AA36GVG7_CYLNA</name>
<comment type="caution">
    <text evidence="2">The sequence shown here is derived from an EMBL/GenBank/DDBJ whole genome shotgun (WGS) entry which is preliminary data.</text>
</comment>
<evidence type="ECO:0000256" key="1">
    <source>
        <dbReference type="SAM" id="SignalP"/>
    </source>
</evidence>